<evidence type="ECO:0000259" key="1">
    <source>
        <dbReference type="PROSITE" id="PS51201"/>
    </source>
</evidence>
<dbReference type="PANTHER" id="PTHR43833">
    <property type="entry name" value="POTASSIUM CHANNEL PROTEIN 2-RELATED-RELATED"/>
    <property type="match status" value="1"/>
</dbReference>
<dbReference type="Pfam" id="PF02254">
    <property type="entry name" value="TrkA_N"/>
    <property type="match status" value="1"/>
</dbReference>
<protein>
    <submittedName>
        <fullName evidence="2">TrkA family potassium uptake protein</fullName>
    </submittedName>
</protein>
<dbReference type="SUPFAM" id="SSF51735">
    <property type="entry name" value="NAD(P)-binding Rossmann-fold domains"/>
    <property type="match status" value="1"/>
</dbReference>
<dbReference type="OrthoDB" id="9776294at2"/>
<dbReference type="Proteomes" id="UP000306196">
    <property type="component" value="Unassembled WGS sequence"/>
</dbReference>
<accession>A0A5R8KG59</accession>
<evidence type="ECO:0000313" key="2">
    <source>
        <dbReference type="EMBL" id="TLD71276.1"/>
    </source>
</evidence>
<organism evidence="2 3">
    <name type="scientific">Phragmitibacter flavus</name>
    <dbReference type="NCBI Taxonomy" id="2576071"/>
    <lineage>
        <taxon>Bacteria</taxon>
        <taxon>Pseudomonadati</taxon>
        <taxon>Verrucomicrobiota</taxon>
        <taxon>Verrucomicrobiia</taxon>
        <taxon>Verrucomicrobiales</taxon>
        <taxon>Verrucomicrobiaceae</taxon>
        <taxon>Phragmitibacter</taxon>
    </lineage>
</organism>
<gene>
    <name evidence="2" type="ORF">FEM03_07015</name>
</gene>
<dbReference type="Gene3D" id="3.40.50.720">
    <property type="entry name" value="NAD(P)-binding Rossmann-like Domain"/>
    <property type="match status" value="1"/>
</dbReference>
<dbReference type="InterPro" id="IPR036721">
    <property type="entry name" value="RCK_C_sf"/>
</dbReference>
<dbReference type="SUPFAM" id="SSF116726">
    <property type="entry name" value="TrkA C-terminal domain-like"/>
    <property type="match status" value="1"/>
</dbReference>
<keyword evidence="3" id="KW-1185">Reference proteome</keyword>
<name>A0A5R8KG59_9BACT</name>
<dbReference type="RefSeq" id="WP_138085491.1">
    <property type="nucleotide sequence ID" value="NZ_VAUV01000005.1"/>
</dbReference>
<dbReference type="InterPro" id="IPR036291">
    <property type="entry name" value="NAD(P)-bd_dom_sf"/>
</dbReference>
<comment type="caution">
    <text evidence="2">The sequence shown here is derived from an EMBL/GenBank/DDBJ whole genome shotgun (WGS) entry which is preliminary data.</text>
</comment>
<dbReference type="EMBL" id="VAUV01000005">
    <property type="protein sequence ID" value="TLD71276.1"/>
    <property type="molecule type" value="Genomic_DNA"/>
</dbReference>
<dbReference type="PANTHER" id="PTHR43833:SF7">
    <property type="entry name" value="KTR SYSTEM POTASSIUM UPTAKE PROTEIN C"/>
    <property type="match status" value="1"/>
</dbReference>
<reference evidence="2 3" key="1">
    <citation type="submission" date="2019-05" db="EMBL/GenBank/DDBJ databases">
        <title>Verrucobacter flavum gen. nov., sp. nov. a new member of the family Verrucomicrobiaceae.</title>
        <authorList>
            <person name="Szuroczki S."/>
            <person name="Abbaszade G."/>
            <person name="Szabo A."/>
            <person name="Felfoldi T."/>
            <person name="Schumann P."/>
            <person name="Boka K."/>
            <person name="Keki Z."/>
            <person name="Toumi M."/>
            <person name="Toth E."/>
        </authorList>
    </citation>
    <scope>NUCLEOTIDE SEQUENCE [LARGE SCALE GENOMIC DNA]</scope>
    <source>
        <strain evidence="2 3">MG-N-17</strain>
    </source>
</reference>
<dbReference type="InterPro" id="IPR003148">
    <property type="entry name" value="RCK_N"/>
</dbReference>
<sequence>MRFCIIGLGNFGTHLARQLARDGHEVIGVDNDPAHTEAMKDELEFLITADCSDINVFEEIPVAECDAIIVAIGESFESSLSVAANVQQTGAKRIICRVVNALHARLLKLLKIDELLIPESMAAAWLARSLRTPDLLDSFYIGKSHEIAEVVAPAALIGKTLIEADLRGRYELNLITILKRKTALSSKSSVPQIDQVLGIPDPARLFEEGDILVLFGHEKNIRRLLNDDA</sequence>
<evidence type="ECO:0000313" key="3">
    <source>
        <dbReference type="Proteomes" id="UP000306196"/>
    </source>
</evidence>
<dbReference type="AlphaFoldDB" id="A0A5R8KG59"/>
<dbReference type="InterPro" id="IPR050721">
    <property type="entry name" value="Trk_Ktr_HKT_K-transport"/>
</dbReference>
<feature type="domain" description="RCK N-terminal" evidence="1">
    <location>
        <begin position="1"/>
        <end position="116"/>
    </location>
</feature>
<dbReference type="Gene3D" id="3.30.70.1450">
    <property type="entry name" value="Regulator of K+ conductance, C-terminal domain"/>
    <property type="match status" value="1"/>
</dbReference>
<dbReference type="GO" id="GO:0006813">
    <property type="term" value="P:potassium ion transport"/>
    <property type="evidence" value="ECO:0007669"/>
    <property type="project" value="InterPro"/>
</dbReference>
<dbReference type="PROSITE" id="PS51201">
    <property type="entry name" value="RCK_N"/>
    <property type="match status" value="1"/>
</dbReference>
<proteinExistence type="predicted"/>